<dbReference type="AlphaFoldDB" id="A0AA42LVJ4"/>
<protein>
    <submittedName>
        <fullName evidence="1">Uncharacterized protein</fullName>
    </submittedName>
</protein>
<dbReference type="Proteomes" id="UP001161094">
    <property type="component" value="Unassembled WGS sequence"/>
</dbReference>
<evidence type="ECO:0000313" key="2">
    <source>
        <dbReference type="Proteomes" id="UP001161094"/>
    </source>
</evidence>
<dbReference type="EMBL" id="JAOCDZ010000038">
    <property type="protein sequence ID" value="MDH0740190.1"/>
    <property type="molecule type" value="Genomic_DNA"/>
</dbReference>
<comment type="caution">
    <text evidence="1">The sequence shown here is derived from an EMBL/GenBank/DDBJ whole genome shotgun (WGS) entry which is preliminary data.</text>
</comment>
<accession>A0AA42LVJ4</accession>
<sequence>MKKIKIYTPGEVSAHIEFLREHDATVRRALDSCAANGSPTFGSLHSATADMLEGLLTQLQQAWCAMKGVTYEPICDLADALGISADTLAHFLIGLGLATGTPDRHTPTLLGARLSTPDGLWDSRLQDVIAAQLVAWGTKNQAENEAIERLRRIADAESRNGGAA</sequence>
<dbReference type="RefSeq" id="WP_279997599.1">
    <property type="nucleotide sequence ID" value="NZ_JAOCDZ010000038.1"/>
</dbReference>
<organism evidence="1 2">
    <name type="scientific">Achromobacter spanius</name>
    <dbReference type="NCBI Taxonomy" id="217203"/>
    <lineage>
        <taxon>Bacteria</taxon>
        <taxon>Pseudomonadati</taxon>
        <taxon>Pseudomonadota</taxon>
        <taxon>Betaproteobacteria</taxon>
        <taxon>Burkholderiales</taxon>
        <taxon>Alcaligenaceae</taxon>
        <taxon>Achromobacter</taxon>
    </lineage>
</organism>
<name>A0AA42LVJ4_9BURK</name>
<evidence type="ECO:0000313" key="1">
    <source>
        <dbReference type="EMBL" id="MDH0740190.1"/>
    </source>
</evidence>
<reference evidence="1" key="1">
    <citation type="submission" date="2022-09" db="EMBL/GenBank/DDBJ databases">
        <title>Intensive care unit water sources are persistently colonized with multi-drug resistant bacteria and are the site of extensive horizontal gene transfer of antibiotic resistance genes.</title>
        <authorList>
            <person name="Diorio-Toth L."/>
        </authorList>
    </citation>
    <scope>NUCLEOTIDE SEQUENCE</scope>
    <source>
        <strain evidence="1">GD03843</strain>
    </source>
</reference>
<proteinExistence type="predicted"/>
<gene>
    <name evidence="1" type="ORF">N5D93_30645</name>
</gene>